<dbReference type="PANTHER" id="PTHR46268">
    <property type="entry name" value="STRESS RESPONSE PROTEIN NHAX"/>
    <property type="match status" value="1"/>
</dbReference>
<keyword evidence="3" id="KW-0812">Transmembrane</keyword>
<sequence length="232" mass="24741">MNWTALWVFIGVWVLTGLATGLWMARKGHDPRWTIIAVILGPLFVPIAFERIERSPRSVASEPVAMWDTDSEESGGLRVMVGFDGSKHAEQALRTARKLFAPGGGVLELVAVVSYDDGADVDSEVLARAKQRLEAAAAGTDDVPVGYAVIAGPAGQSLRWFATEQHADVLVIGKRGRGLSKQMMGSVAAYLTEHCPVPVLVVDPTQTASAGQNPSAPVALRVPAEEVEESTQ</sequence>
<comment type="caution">
    <text evidence="5">The sequence shown here is derived from an EMBL/GenBank/DDBJ whole genome shotgun (WGS) entry which is preliminary data.</text>
</comment>
<name>A0ABU7L9L5_9NOCA</name>
<dbReference type="Gene3D" id="3.40.50.12370">
    <property type="match status" value="1"/>
</dbReference>
<dbReference type="InterPro" id="IPR006015">
    <property type="entry name" value="Universal_stress_UspA"/>
</dbReference>
<dbReference type="Proteomes" id="UP001336020">
    <property type="component" value="Unassembled WGS sequence"/>
</dbReference>
<evidence type="ECO:0000256" key="1">
    <source>
        <dbReference type="ARBA" id="ARBA00008791"/>
    </source>
</evidence>
<evidence type="ECO:0000313" key="6">
    <source>
        <dbReference type="Proteomes" id="UP001336020"/>
    </source>
</evidence>
<organism evidence="5 6">
    <name type="scientific">Rhodococcus artemisiae</name>
    <dbReference type="NCBI Taxonomy" id="714159"/>
    <lineage>
        <taxon>Bacteria</taxon>
        <taxon>Bacillati</taxon>
        <taxon>Actinomycetota</taxon>
        <taxon>Actinomycetes</taxon>
        <taxon>Mycobacteriales</taxon>
        <taxon>Nocardiaceae</taxon>
        <taxon>Rhodococcus</taxon>
    </lineage>
</organism>
<gene>
    <name evidence="5" type="ORF">Q7514_12015</name>
</gene>
<protein>
    <submittedName>
        <fullName evidence="5">Universal stress protein</fullName>
    </submittedName>
</protein>
<dbReference type="PANTHER" id="PTHR46268:SF6">
    <property type="entry name" value="UNIVERSAL STRESS PROTEIN UP12"/>
    <property type="match status" value="1"/>
</dbReference>
<feature type="domain" description="UspA" evidence="4">
    <location>
        <begin position="78"/>
        <end position="202"/>
    </location>
</feature>
<dbReference type="InterPro" id="IPR006016">
    <property type="entry name" value="UspA"/>
</dbReference>
<dbReference type="Pfam" id="PF00582">
    <property type="entry name" value="Usp"/>
    <property type="match status" value="1"/>
</dbReference>
<evidence type="ECO:0000256" key="2">
    <source>
        <dbReference type="SAM" id="MobiDB-lite"/>
    </source>
</evidence>
<dbReference type="RefSeq" id="WP_330133469.1">
    <property type="nucleotide sequence ID" value="NZ_JAUTXY010000004.1"/>
</dbReference>
<evidence type="ECO:0000259" key="4">
    <source>
        <dbReference type="Pfam" id="PF00582"/>
    </source>
</evidence>
<dbReference type="PRINTS" id="PR01438">
    <property type="entry name" value="UNVRSLSTRESS"/>
</dbReference>
<keyword evidence="3" id="KW-1133">Transmembrane helix</keyword>
<feature type="transmembrane region" description="Helical" evidence="3">
    <location>
        <begin position="32"/>
        <end position="49"/>
    </location>
</feature>
<reference evidence="5 6" key="1">
    <citation type="submission" date="2023-07" db="EMBL/GenBank/DDBJ databases">
        <authorList>
            <person name="Girao M."/>
            <person name="Carvalho M.F."/>
        </authorList>
    </citation>
    <scope>NUCLEOTIDE SEQUENCE [LARGE SCALE GENOMIC DNA]</scope>
    <source>
        <strain evidence="5 6">YIM65754</strain>
    </source>
</reference>
<comment type="similarity">
    <text evidence="1">Belongs to the universal stress protein A family.</text>
</comment>
<keyword evidence="6" id="KW-1185">Reference proteome</keyword>
<feature type="region of interest" description="Disordered" evidence="2">
    <location>
        <begin position="207"/>
        <end position="232"/>
    </location>
</feature>
<dbReference type="CDD" id="cd00293">
    <property type="entry name" value="USP-like"/>
    <property type="match status" value="1"/>
</dbReference>
<feature type="transmembrane region" description="Helical" evidence="3">
    <location>
        <begin position="6"/>
        <end position="25"/>
    </location>
</feature>
<evidence type="ECO:0000313" key="5">
    <source>
        <dbReference type="EMBL" id="MEE2058248.1"/>
    </source>
</evidence>
<accession>A0ABU7L9L5</accession>
<evidence type="ECO:0000256" key="3">
    <source>
        <dbReference type="SAM" id="Phobius"/>
    </source>
</evidence>
<proteinExistence type="inferred from homology"/>
<dbReference type="SUPFAM" id="SSF52402">
    <property type="entry name" value="Adenine nucleotide alpha hydrolases-like"/>
    <property type="match status" value="1"/>
</dbReference>
<keyword evidence="3" id="KW-0472">Membrane</keyword>
<dbReference type="EMBL" id="JAUTXY010000004">
    <property type="protein sequence ID" value="MEE2058248.1"/>
    <property type="molecule type" value="Genomic_DNA"/>
</dbReference>